<dbReference type="PANTHER" id="PTHR30509:SF9">
    <property type="entry name" value="MULTIDRUG RESISTANCE PROTEIN MDTO"/>
    <property type="match status" value="1"/>
</dbReference>
<feature type="transmembrane region" description="Helical" evidence="7">
    <location>
        <begin position="71"/>
        <end position="104"/>
    </location>
</feature>
<evidence type="ECO:0000256" key="1">
    <source>
        <dbReference type="ARBA" id="ARBA00004651"/>
    </source>
</evidence>
<evidence type="ECO:0000313" key="9">
    <source>
        <dbReference type="EMBL" id="HJA03959.1"/>
    </source>
</evidence>
<dbReference type="GO" id="GO:0005886">
    <property type="term" value="C:plasma membrane"/>
    <property type="evidence" value="ECO:0007669"/>
    <property type="project" value="UniProtKB-SubCell"/>
</dbReference>
<keyword evidence="2" id="KW-1003">Cell membrane</keyword>
<dbReference type="AlphaFoldDB" id="A0A9D2KFS6"/>
<evidence type="ECO:0000256" key="3">
    <source>
        <dbReference type="ARBA" id="ARBA00022692"/>
    </source>
</evidence>
<name>A0A9D2KFS6_9MICO</name>
<proteinExistence type="inferred from homology"/>
<accession>A0A9D2KFS6</accession>
<feature type="domain" description="Integral membrane bound transporter" evidence="8">
    <location>
        <begin position="32"/>
        <end position="151"/>
    </location>
</feature>
<gene>
    <name evidence="9" type="ORF">H9800_03780</name>
</gene>
<reference evidence="9" key="1">
    <citation type="journal article" date="2021" name="PeerJ">
        <title>Extensive microbial diversity within the chicken gut microbiome revealed by metagenomics and culture.</title>
        <authorList>
            <person name="Gilroy R."/>
            <person name="Ravi A."/>
            <person name="Getino M."/>
            <person name="Pursley I."/>
            <person name="Horton D.L."/>
            <person name="Alikhan N.F."/>
            <person name="Baker D."/>
            <person name="Gharbi K."/>
            <person name="Hall N."/>
            <person name="Watson M."/>
            <person name="Adriaenssens E.M."/>
            <person name="Foster-Nyarko E."/>
            <person name="Jarju S."/>
            <person name="Secka A."/>
            <person name="Antonio M."/>
            <person name="Oren A."/>
            <person name="Chaudhuri R.R."/>
            <person name="La Ragione R."/>
            <person name="Hildebrand F."/>
            <person name="Pallen M.J."/>
        </authorList>
    </citation>
    <scope>NUCLEOTIDE SEQUENCE</scope>
    <source>
        <strain evidence="9">ChiHjej8B7-3636</strain>
    </source>
</reference>
<comment type="caution">
    <text evidence="9">The sequence shown here is derived from an EMBL/GenBank/DDBJ whole genome shotgun (WGS) entry which is preliminary data.</text>
</comment>
<comment type="subcellular location">
    <subcellularLocation>
        <location evidence="1">Cell membrane</location>
        <topology evidence="1">Multi-pass membrane protein</topology>
    </subcellularLocation>
</comment>
<keyword evidence="3 7" id="KW-0812">Transmembrane</keyword>
<dbReference type="Pfam" id="PF13515">
    <property type="entry name" value="FUSC_2"/>
    <property type="match status" value="1"/>
</dbReference>
<dbReference type="EMBL" id="DXAM01000051">
    <property type="protein sequence ID" value="HJA03959.1"/>
    <property type="molecule type" value="Genomic_DNA"/>
</dbReference>
<organism evidence="9 10">
    <name type="scientific">Candidatus Microbacterium stercoravium</name>
    <dbReference type="NCBI Taxonomy" id="2838697"/>
    <lineage>
        <taxon>Bacteria</taxon>
        <taxon>Bacillati</taxon>
        <taxon>Actinomycetota</taxon>
        <taxon>Actinomycetes</taxon>
        <taxon>Micrococcales</taxon>
        <taxon>Microbacteriaceae</taxon>
        <taxon>Microbacterium</taxon>
    </lineage>
</organism>
<dbReference type="InterPro" id="IPR049453">
    <property type="entry name" value="Memb_transporter_dom"/>
</dbReference>
<evidence type="ECO:0000256" key="4">
    <source>
        <dbReference type="ARBA" id="ARBA00022989"/>
    </source>
</evidence>
<evidence type="ECO:0000256" key="2">
    <source>
        <dbReference type="ARBA" id="ARBA00022475"/>
    </source>
</evidence>
<feature type="transmembrane region" description="Helical" evidence="7">
    <location>
        <begin position="142"/>
        <end position="162"/>
    </location>
</feature>
<protein>
    <submittedName>
        <fullName evidence="9">FUSC family protein</fullName>
    </submittedName>
</protein>
<dbReference type="PANTHER" id="PTHR30509">
    <property type="entry name" value="P-HYDROXYBENZOIC ACID EFFLUX PUMP SUBUNIT-RELATED"/>
    <property type="match status" value="1"/>
</dbReference>
<dbReference type="Proteomes" id="UP000824220">
    <property type="component" value="Unassembled WGS sequence"/>
</dbReference>
<comment type="similarity">
    <text evidence="6">Belongs to the YccS/YhfK family.</text>
</comment>
<keyword evidence="5 7" id="KW-0472">Membrane</keyword>
<evidence type="ECO:0000259" key="8">
    <source>
        <dbReference type="Pfam" id="PF13515"/>
    </source>
</evidence>
<evidence type="ECO:0000313" key="10">
    <source>
        <dbReference type="Proteomes" id="UP000824220"/>
    </source>
</evidence>
<keyword evidence="4 7" id="KW-1133">Transmembrane helix</keyword>
<reference evidence="9" key="2">
    <citation type="submission" date="2021-04" db="EMBL/GenBank/DDBJ databases">
        <authorList>
            <person name="Gilroy R."/>
        </authorList>
    </citation>
    <scope>NUCLEOTIDE SEQUENCE</scope>
    <source>
        <strain evidence="9">ChiHjej8B7-3636</strain>
    </source>
</reference>
<evidence type="ECO:0000256" key="6">
    <source>
        <dbReference type="ARBA" id="ARBA00043993"/>
    </source>
</evidence>
<feature type="transmembrane region" description="Helical" evidence="7">
    <location>
        <begin position="116"/>
        <end position="136"/>
    </location>
</feature>
<evidence type="ECO:0000256" key="7">
    <source>
        <dbReference type="SAM" id="Phobius"/>
    </source>
</evidence>
<evidence type="ECO:0000256" key="5">
    <source>
        <dbReference type="ARBA" id="ARBA00023136"/>
    </source>
</evidence>
<sequence length="350" mass="37304">MRIVAAVRTQRRSPLLQVVKAVVATGAAWLLSVLLIPSGPPPVFAAIAALLVVQPSLNQSFTKGIERSLGVLIGVVIASLLGIALGSASWVILVAVAVALLGAWAFKMTPGTTNQVGISALLVLALGAATPDYALMRVVETAVGAAIGFVVNLALVPPVAVAPAHAKLDALGDEIAATMERLAAALETPQSYAQREELLLTARLMRPMRDQAQEAIDEAADSLALNPRSRRHRGELGEVRELLDRLSPVVTQVLGMTRAFYDRYDDDLSRESAMIGIAEQLRRAAHDVRLALRRTGTASEPSVTTTLPALTRPYTVVAPTGDHWILIGALLEDLRRIHVEVTGDERSRDA</sequence>